<gene>
    <name evidence="1" type="ORF">FYJ62_04655</name>
</gene>
<dbReference type="OrthoDB" id="3880382at2"/>
<protein>
    <submittedName>
        <fullName evidence="1">Uncharacterized protein</fullName>
    </submittedName>
</protein>
<proteinExistence type="predicted"/>
<dbReference type="SUPFAM" id="SSF56672">
    <property type="entry name" value="DNA/RNA polymerases"/>
    <property type="match status" value="1"/>
</dbReference>
<organism evidence="1 2">
    <name type="scientific">Lactobacillus porci</name>
    <dbReference type="NCBI Taxonomy" id="2012477"/>
    <lineage>
        <taxon>Bacteria</taxon>
        <taxon>Bacillati</taxon>
        <taxon>Bacillota</taxon>
        <taxon>Bacilli</taxon>
        <taxon>Lactobacillales</taxon>
        <taxon>Lactobacillaceae</taxon>
        <taxon>Lactobacillus</taxon>
    </lineage>
</organism>
<dbReference type="RefSeq" id="WP_154548210.1">
    <property type="nucleotide sequence ID" value="NZ_VUMX01000009.1"/>
</dbReference>
<dbReference type="Proteomes" id="UP000438120">
    <property type="component" value="Unassembled WGS sequence"/>
</dbReference>
<sequence>MAERINACFYDIESLTNAFTLSCYRPDDGRVDIYYLVDDPALMDGDSMDFKKMTAARIRQKNQNFAGQVYYQNLQGQKANERLAMTFGVSDAHYVNDPDAESSFPDAFRPICDTDPDYRPEKAPWLMGYNSSNYDLTMLAYYFNLVWQPGEDGKRSRFKPTTARIMRAFNDELFSGRYIGNMRLRLWNDQTLGMIAKNFIMSGRQIDVAQLNERQRRVGLKRLLGMLGWQILESDKLRPGTDRLRNEDELADLIAYNVSDVVNLKELFLHPFYQGQFILKKGLLERYPDLVYEEKGSSYQPNVSPKAVRKDRLTIDSTSANFARKTLCPYGRLKDSRCVSFLYPAKEVCQKTGEKQRDILEESRDFFYGLFKESDLREKFDRVYDFYKQFAGKNFNPSKEYQEDYGDEALPVADLAQLKTGDTNLFYYEKDGRPSTCYITFSIGGLHGSEYNRDLFEKDHQAWEQKTADLAYVKRKFPDPLALRQAKTVELPDGRVEKYNAFLTSKATIKAMSAAKPEELNQFWKDFKDEEPAVFKLTGGKVKLNERYAYTSADLTNHEDFTSYYPNMLRRLNAFYNEKLGEDRYTAIFQRKQELDVFRKDPKASPEERRMYNIEREGTKLILNSATGAADPRDEHTPSVIRMNNRIRSMRIIGQLFTYMIGQAQTYYGARIVSTNTDGLYSVLEKGLNDKILADEAKQIGVEIEPEELYLISKDSNNRMELASPALDAAVLSASGASLACRKDTSPTKSLSHPAIIDWALSEYLRQAAASGTLSAHFDRELGQKIMAKIPAAFPDPAHRLRMFQNVLASNHSREKASCIFGVDPAEAFDLDDPSQVCPDPLIMQRYNRVFICKDDSPLTVHLYAATAKKVTPAMQKKRQRDGEPLLQDDQTARLVLEANGFKNLGRGREAAVKRIPNLNPAWFMHLENRAINLLDPEASGQLLDSLDLDKYLELVESAYENNWRNLTPAE</sequence>
<dbReference type="AlphaFoldDB" id="A0A6A8MDT7"/>
<reference evidence="1 2" key="1">
    <citation type="submission" date="2019-08" db="EMBL/GenBank/DDBJ databases">
        <title>In-depth cultivation of the pig gut microbiome towards novel bacterial diversity and tailored functional studies.</title>
        <authorList>
            <person name="Wylensek D."/>
            <person name="Hitch T.C.A."/>
            <person name="Clavel T."/>
        </authorList>
    </citation>
    <scope>NUCLEOTIDE SEQUENCE [LARGE SCALE GENOMIC DNA]</scope>
    <source>
        <strain evidence="1 2">Bifido-178-WT-2B</strain>
    </source>
</reference>
<comment type="caution">
    <text evidence="1">The sequence shown here is derived from an EMBL/GenBank/DDBJ whole genome shotgun (WGS) entry which is preliminary data.</text>
</comment>
<dbReference type="InterPro" id="IPR012337">
    <property type="entry name" value="RNaseH-like_sf"/>
</dbReference>
<accession>A0A6A8MDT7</accession>
<evidence type="ECO:0000313" key="1">
    <source>
        <dbReference type="EMBL" id="MST86942.1"/>
    </source>
</evidence>
<dbReference type="SUPFAM" id="SSF53098">
    <property type="entry name" value="Ribonuclease H-like"/>
    <property type="match status" value="1"/>
</dbReference>
<dbReference type="InterPro" id="IPR043502">
    <property type="entry name" value="DNA/RNA_pol_sf"/>
</dbReference>
<keyword evidence="2" id="KW-1185">Reference proteome</keyword>
<name>A0A6A8MDT7_9LACO</name>
<evidence type="ECO:0000313" key="2">
    <source>
        <dbReference type="Proteomes" id="UP000438120"/>
    </source>
</evidence>
<dbReference type="EMBL" id="VUMX01000009">
    <property type="protein sequence ID" value="MST86942.1"/>
    <property type="molecule type" value="Genomic_DNA"/>
</dbReference>